<dbReference type="AlphaFoldDB" id="A0A1I4VLQ9"/>
<organism evidence="1 2">
    <name type="scientific">Nitrosomonas communis</name>
    <dbReference type="NCBI Taxonomy" id="44574"/>
    <lineage>
        <taxon>Bacteria</taxon>
        <taxon>Pseudomonadati</taxon>
        <taxon>Pseudomonadota</taxon>
        <taxon>Betaproteobacteria</taxon>
        <taxon>Nitrosomonadales</taxon>
        <taxon>Nitrosomonadaceae</taxon>
        <taxon>Nitrosomonas</taxon>
    </lineage>
</organism>
<dbReference type="EMBL" id="FOUB01000086">
    <property type="protein sequence ID" value="SFN02222.1"/>
    <property type="molecule type" value="Genomic_DNA"/>
</dbReference>
<evidence type="ECO:0000313" key="1">
    <source>
        <dbReference type="EMBL" id="SFN02222.1"/>
    </source>
</evidence>
<evidence type="ECO:0000313" key="2">
    <source>
        <dbReference type="Proteomes" id="UP000183287"/>
    </source>
</evidence>
<proteinExistence type="predicted"/>
<reference evidence="2" key="1">
    <citation type="submission" date="2016-10" db="EMBL/GenBank/DDBJ databases">
        <authorList>
            <person name="Varghese N."/>
            <person name="Submissions S."/>
        </authorList>
    </citation>
    <scope>NUCLEOTIDE SEQUENCE [LARGE SCALE GENOMIC DNA]</scope>
    <source>
        <strain evidence="2">Nm44</strain>
    </source>
</reference>
<accession>A0A1I4VLQ9</accession>
<keyword evidence="2" id="KW-1185">Reference proteome</keyword>
<gene>
    <name evidence="1" type="ORF">SAMN05421863_108610</name>
</gene>
<dbReference type="Proteomes" id="UP000183287">
    <property type="component" value="Unassembled WGS sequence"/>
</dbReference>
<dbReference type="InterPro" id="IPR009057">
    <property type="entry name" value="Homeodomain-like_sf"/>
</dbReference>
<dbReference type="SUPFAM" id="SSF46689">
    <property type="entry name" value="Homeodomain-like"/>
    <property type="match status" value="1"/>
</dbReference>
<name>A0A1I4VLQ9_9PROT</name>
<sequence>MLQPNFTEEEIAHIYQLFMEHPSETVKKLHVVYLKALRLPHQEIVRIARVSGDSMTRYLQAYIEGGVTTLCSSQRYCPRSALLPYSEVLKTHFQAHPPLTVAEAAYEIEKLTGIQLALSACRDFMHKRLGMKYRKMAVIPSKADPDKQSEFLHNKLEPLLEEEKQGKRRVFFVDAAHFVMGAFLGMLWCFERLFLKSSSERNRYNVLGAYSAKDSELIAITNNAYINCDTLVELLTTISRLHADTAIIHPT</sequence>
<protein>
    <submittedName>
        <fullName evidence="1">Transposase</fullName>
    </submittedName>
</protein>